<evidence type="ECO:0000313" key="13">
    <source>
        <dbReference type="Proteomes" id="UP000198287"/>
    </source>
</evidence>
<sequence>MSSRFAFFLLAIFIATCLAKKIRPPRPPQHKVVADLKSVDFLFTATSPKTIHAHSSYPVILSVERSLGQVDFEVRITNCPNPNEDQQDWVAPGGVLKKARNKTLVETLAKGHATLEPETSTILQLNVESLLIDEVYNVSVVATSRGSGQKGADYAFAYIERKVVSHSVIIQTDKPIYKPGETVQFRVLFLDRFLKPVPVDLEAKKVIIHIYDSERNIVKSWTGREIPFQKKFGFVKGSLTLSKEPNLGDWSVEVVSKGGSIDEGEEEKESRSFSVDQYVLPKFKVELKTIPTFVTFNESKFNVEVKSIYTHGKGVQGPCTVLVKPTYEPYWGYWNDPEKEKNRPPRSISRTKELNAGVGMIEFDLKEDLKIKEADATEYGMEYTIEASCTETASGKIINATKTIHLYKYPWKMTTVNLPANYKPGFPLIFSIKVARHDDTPVGDDNPEALKIRHGFAYNVEEGVIFTAIPPTGLVTVTFNPPTNDMINVNGVEATYKGLTQWLGIPSRQISPTNSYMELTLQNHKNVLEKPPLLVGETASILVRVNKPFDSLNWVMISRGVMVAWDRISLTDPVQEKLLRIPCEAGSDPSVHIVVYTILGESDDVIAESLKIDVKGVEDKMLRVGVRDYTEFNKTVEPGTNVTLCFENVGEGSLLALRGVDQSVLLLKEDKDIDGNTVKEIEQQYESGMTSIRSWGGSDSFQVFENTGINIMSNAIITKNEYPIYRTRYNFYRGGGFRRGGGFKRKFAKHHRKMAPMMMMKAEMSMDAAVGAAPMPMGRAFAANGGGGGGGGGMPPPPEIRIRKAFPETWIFTELNEHDDKTELVQMVPDTITSWIINAFQIISSDGLGVTKSSSKLTVFRPFFIVLSVPYSVIQGEVFTLKVLVHNYLGHPVGARVTLENPDDAFTLAIGEEGILTKTIDSIPSPSVAVVTFVISPTKIGDLVLSLKAVASTNEAGDGVTQPLIVKPPGVKQSKTDAVFVNLLKSSNKIVRKTLSATFPEHRVPGGDIVKFTVIGDIIGGAIINLESLIQLPSGCGEQNMINFVPDLVVLDYLKSIGSLTTFVKTKAVSYLEVGYQRELTFKRFDSSFSAFGNTDADGSTWLTAFVVRSFIGAKRYISIDDAVLISSLDFLIRQQSDNGSFVENGYIHDLVLQGGGGGSTYALTAFTLLTFVEAKSLPSLQDKENPRNYGGIVDSEMTAYALLTYLIREGDELKDSIEIGHWLLKQRNDQGGFISTQDTVVGLTALAGLAKATSTPNYNVKVKLLLPAGVTRTIDIGADDVGTLQEYFLPAGLTSVTFEAEGVGTALAQLSWIYYTMKTGNNSAFSLEIDVQPKDKNRLLHFVICTAYKQGDKSNMAILEVNIPTGYGFEQDELIDLKKDVAIKRTELENSDSKLNIYFNSLTAKTTCVTVTAHRIHFVAKHSKSSVSVYDYYDTTQRVTKLYDGAEVDPCQICELDDSCKAHKCV</sequence>
<dbReference type="Gene3D" id="1.50.10.20">
    <property type="match status" value="2"/>
</dbReference>
<evidence type="ECO:0000259" key="9">
    <source>
        <dbReference type="SMART" id="SM01359"/>
    </source>
</evidence>
<dbReference type="Pfam" id="PF07678">
    <property type="entry name" value="TED_complement"/>
    <property type="match status" value="2"/>
</dbReference>
<keyword evidence="1 8" id="KW-0732">Signal</keyword>
<dbReference type="InterPro" id="IPR011626">
    <property type="entry name" value="Alpha-macroglobulin_TED"/>
</dbReference>
<dbReference type="OMA" id="NWIYIQS"/>
<dbReference type="InterPro" id="IPR008930">
    <property type="entry name" value="Terpenoid_cyclase/PrenylTrfase"/>
</dbReference>
<dbReference type="InterPro" id="IPR036595">
    <property type="entry name" value="A-macroglobulin_rcpt-bd_sf"/>
</dbReference>
<dbReference type="Gene3D" id="2.60.40.690">
    <property type="entry name" value="Alpha-macroglobulin, receptor-binding domain"/>
    <property type="match status" value="1"/>
</dbReference>
<evidence type="ECO:0000256" key="3">
    <source>
        <dbReference type="ARBA" id="ARBA00023157"/>
    </source>
</evidence>
<comment type="function">
    <text evidence="5">Binds covalently through a thioester bond to the pathogen surface resulting in pathogen clearance.</text>
</comment>
<dbReference type="Pfam" id="PF17791">
    <property type="entry name" value="MG3"/>
    <property type="match status" value="1"/>
</dbReference>
<dbReference type="Gene3D" id="2.60.40.1930">
    <property type="match status" value="3"/>
</dbReference>
<dbReference type="InterPro" id="IPR009048">
    <property type="entry name" value="A-macroglobulin_rcpt-bd"/>
</dbReference>
<accession>A0A226EQS3</accession>
<dbReference type="SMART" id="SM01359">
    <property type="entry name" value="A2M_N_2"/>
    <property type="match status" value="1"/>
</dbReference>
<dbReference type="InterPro" id="IPR050473">
    <property type="entry name" value="A2M/Complement_sys"/>
</dbReference>
<keyword evidence="3" id="KW-1015">Disulfide bond</keyword>
<protein>
    <recommendedName>
        <fullName evidence="7">TEP1-F</fullName>
    </recommendedName>
</protein>
<evidence type="ECO:0000313" key="12">
    <source>
        <dbReference type="EMBL" id="OXA59849.1"/>
    </source>
</evidence>
<dbReference type="PANTHER" id="PTHR11412:SF136">
    <property type="entry name" value="CD109 ANTIGEN"/>
    <property type="match status" value="1"/>
</dbReference>
<evidence type="ECO:0000256" key="4">
    <source>
        <dbReference type="ARBA" id="ARBA00023180"/>
    </source>
</evidence>
<keyword evidence="13" id="KW-1185">Reference proteome</keyword>
<evidence type="ECO:0000256" key="8">
    <source>
        <dbReference type="SAM" id="SignalP"/>
    </source>
</evidence>
<dbReference type="SMART" id="SM01360">
    <property type="entry name" value="A2M"/>
    <property type="match status" value="1"/>
</dbReference>
<dbReference type="Gene3D" id="6.20.50.160">
    <property type="match status" value="1"/>
</dbReference>
<evidence type="ECO:0000256" key="1">
    <source>
        <dbReference type="ARBA" id="ARBA00022729"/>
    </source>
</evidence>
<evidence type="ECO:0000259" key="11">
    <source>
        <dbReference type="SMART" id="SM01361"/>
    </source>
</evidence>
<name>A0A226EQS3_FOLCA</name>
<dbReference type="PANTHER" id="PTHR11412">
    <property type="entry name" value="MACROGLOBULIN / COMPLEMENT"/>
    <property type="match status" value="1"/>
</dbReference>
<keyword evidence="4" id="KW-0325">Glycoprotein</keyword>
<dbReference type="Pfam" id="PF07677">
    <property type="entry name" value="A2M_recep"/>
    <property type="match status" value="1"/>
</dbReference>
<dbReference type="EMBL" id="LNIX01000002">
    <property type="protein sequence ID" value="OXA59849.1"/>
    <property type="molecule type" value="Genomic_DNA"/>
</dbReference>
<comment type="subunit">
    <text evidence="6">Heterodimer of a TEP1-N chain and an TEP1-C chain non-covalently linked. Forms a complex composed of TEP1-N and TEP1-C heterodimer, LRIM1 and APL1C; the interaction stabilizes TEP1-N and TEP1-C heterodimer, prevents its binding to tissues while circulating in the hemolymph and protects the thioester bond from hydrolysis. Mature TEP1 and to a lesser extent full-length TEP1 interact with SPCLIP1; the interaction is induced by microbial infection.</text>
</comment>
<dbReference type="SUPFAM" id="SSF49410">
    <property type="entry name" value="Alpha-macroglobulin receptor domain"/>
    <property type="match status" value="1"/>
</dbReference>
<dbReference type="InterPro" id="IPR001599">
    <property type="entry name" value="Macroglobln_a2"/>
</dbReference>
<dbReference type="Proteomes" id="UP000198287">
    <property type="component" value="Unassembled WGS sequence"/>
</dbReference>
<dbReference type="Gene3D" id="2.20.130.20">
    <property type="match status" value="1"/>
</dbReference>
<dbReference type="SMART" id="SM01419">
    <property type="entry name" value="Thiol-ester_cl"/>
    <property type="match status" value="1"/>
</dbReference>
<dbReference type="FunFam" id="2.60.40.1930:FF:000001">
    <property type="entry name" value="CD109 isoform 3"/>
    <property type="match status" value="1"/>
</dbReference>
<dbReference type="Pfam" id="PF01835">
    <property type="entry name" value="MG2"/>
    <property type="match status" value="1"/>
</dbReference>
<dbReference type="Pfam" id="PF00207">
    <property type="entry name" value="A2M"/>
    <property type="match status" value="1"/>
</dbReference>
<dbReference type="InterPro" id="IPR011625">
    <property type="entry name" value="A2M_N_BRD"/>
</dbReference>
<evidence type="ECO:0000256" key="2">
    <source>
        <dbReference type="ARBA" id="ARBA00022966"/>
    </source>
</evidence>
<reference evidence="12 13" key="1">
    <citation type="submission" date="2015-12" db="EMBL/GenBank/DDBJ databases">
        <title>The genome of Folsomia candida.</title>
        <authorList>
            <person name="Faddeeva A."/>
            <person name="Derks M.F."/>
            <person name="Anvar Y."/>
            <person name="Smit S."/>
            <person name="Van Straalen N."/>
            <person name="Roelofs D."/>
        </authorList>
    </citation>
    <scope>NUCLEOTIDE SEQUENCE [LARGE SCALE GENOMIC DNA]</scope>
    <source>
        <strain evidence="12 13">VU population</strain>
        <tissue evidence="12">Whole body</tissue>
    </source>
</reference>
<gene>
    <name evidence="12" type="ORF">Fcan01_04090</name>
</gene>
<organism evidence="12 13">
    <name type="scientific">Folsomia candida</name>
    <name type="common">Springtail</name>
    <dbReference type="NCBI Taxonomy" id="158441"/>
    <lineage>
        <taxon>Eukaryota</taxon>
        <taxon>Metazoa</taxon>
        <taxon>Ecdysozoa</taxon>
        <taxon>Arthropoda</taxon>
        <taxon>Hexapoda</taxon>
        <taxon>Collembola</taxon>
        <taxon>Entomobryomorpha</taxon>
        <taxon>Isotomoidea</taxon>
        <taxon>Isotomidae</taxon>
        <taxon>Proisotominae</taxon>
        <taxon>Folsomia</taxon>
    </lineage>
</organism>
<evidence type="ECO:0000256" key="5">
    <source>
        <dbReference type="ARBA" id="ARBA00057615"/>
    </source>
</evidence>
<dbReference type="OrthoDB" id="9998011at2759"/>
<dbReference type="InterPro" id="IPR041555">
    <property type="entry name" value="MG3"/>
</dbReference>
<evidence type="ECO:0000256" key="6">
    <source>
        <dbReference type="ARBA" id="ARBA00063781"/>
    </source>
</evidence>
<dbReference type="GO" id="GO:0004866">
    <property type="term" value="F:endopeptidase inhibitor activity"/>
    <property type="evidence" value="ECO:0007669"/>
    <property type="project" value="InterPro"/>
</dbReference>
<dbReference type="SMART" id="SM01361">
    <property type="entry name" value="A2M_recep"/>
    <property type="match status" value="1"/>
</dbReference>
<dbReference type="InterPro" id="IPR002890">
    <property type="entry name" value="MG2"/>
</dbReference>
<dbReference type="InterPro" id="IPR013783">
    <property type="entry name" value="Ig-like_fold"/>
</dbReference>
<dbReference type="Gene3D" id="2.60.40.10">
    <property type="entry name" value="Immunoglobulins"/>
    <property type="match status" value="2"/>
</dbReference>
<evidence type="ECO:0000256" key="7">
    <source>
        <dbReference type="ARBA" id="ARBA00078071"/>
    </source>
</evidence>
<dbReference type="InterPro" id="IPR019742">
    <property type="entry name" value="MacrogloblnA2_CS"/>
</dbReference>
<feature type="chain" id="PRO_5013053450" description="TEP1-F" evidence="8">
    <location>
        <begin position="20"/>
        <end position="1467"/>
    </location>
</feature>
<dbReference type="InterPro" id="IPR047565">
    <property type="entry name" value="Alpha-macroglob_thiol-ester_cl"/>
</dbReference>
<comment type="caution">
    <text evidence="12">The sequence shown here is derived from an EMBL/GenBank/DDBJ whole genome shotgun (WGS) entry which is preliminary data.</text>
</comment>
<feature type="signal peptide" evidence="8">
    <location>
        <begin position="1"/>
        <end position="19"/>
    </location>
</feature>
<dbReference type="PROSITE" id="PS00477">
    <property type="entry name" value="ALPHA_2_MACROGLOBULIN"/>
    <property type="match status" value="1"/>
</dbReference>
<feature type="domain" description="Alpha-2-macroglobulin bait region" evidence="9">
    <location>
        <begin position="527"/>
        <end position="667"/>
    </location>
</feature>
<dbReference type="STRING" id="158441.A0A226EQS3"/>
<dbReference type="SUPFAM" id="SSF48239">
    <property type="entry name" value="Terpenoid cyclases/Protein prenyltransferases"/>
    <property type="match status" value="1"/>
</dbReference>
<dbReference type="Pfam" id="PF07703">
    <property type="entry name" value="A2M_BRD"/>
    <property type="match status" value="1"/>
</dbReference>
<dbReference type="GO" id="GO:0005615">
    <property type="term" value="C:extracellular space"/>
    <property type="evidence" value="ECO:0007669"/>
    <property type="project" value="InterPro"/>
</dbReference>
<feature type="domain" description="Alpha-macroglobulin receptor-binding" evidence="11">
    <location>
        <begin position="1355"/>
        <end position="1444"/>
    </location>
</feature>
<feature type="domain" description="Alpha-2-macroglobulin" evidence="10">
    <location>
        <begin position="809"/>
        <end position="899"/>
    </location>
</feature>
<keyword evidence="2" id="KW-0882">Thioester bond</keyword>
<dbReference type="Gene3D" id="2.60.40.1940">
    <property type="match status" value="1"/>
</dbReference>
<proteinExistence type="predicted"/>
<evidence type="ECO:0000259" key="10">
    <source>
        <dbReference type="SMART" id="SM01360"/>
    </source>
</evidence>